<name>A0ACC3BRM3_PYRYE</name>
<evidence type="ECO:0000313" key="1">
    <source>
        <dbReference type="EMBL" id="KAK1860588.1"/>
    </source>
</evidence>
<dbReference type="Proteomes" id="UP000798662">
    <property type="component" value="Chromosome 1"/>
</dbReference>
<accession>A0ACC3BRM3</accession>
<comment type="caution">
    <text evidence="1">The sequence shown here is derived from an EMBL/GenBank/DDBJ whole genome shotgun (WGS) entry which is preliminary data.</text>
</comment>
<sequence>MFSEETRHYLVRLVMHDLATVAFVARSLRVSTRSATSYLMYYRETGGAVHCDPAMWNRRCNNVRDDEQLRDAVLVAVEDHPEMLLYEMAAAVAQVAELVAPGVSASVSSVSRVLSHNGFTVKSIEKAFSTRDEAQRAAWVEFQWLGSCWLRRYISPQQYNVWPKTTIDGMLSHITGDMCAGFVRAAVRRYIPYVR</sequence>
<proteinExistence type="predicted"/>
<keyword evidence="2" id="KW-1185">Reference proteome</keyword>
<reference evidence="1" key="1">
    <citation type="submission" date="2019-11" db="EMBL/GenBank/DDBJ databases">
        <title>Nori genome reveals adaptations in red seaweeds to the harsh intertidal environment.</title>
        <authorList>
            <person name="Wang D."/>
            <person name="Mao Y."/>
        </authorList>
    </citation>
    <scope>NUCLEOTIDE SEQUENCE</scope>
    <source>
        <tissue evidence="1">Gametophyte</tissue>
    </source>
</reference>
<evidence type="ECO:0000313" key="2">
    <source>
        <dbReference type="Proteomes" id="UP000798662"/>
    </source>
</evidence>
<dbReference type="EMBL" id="CM020618">
    <property type="protein sequence ID" value="KAK1860588.1"/>
    <property type="molecule type" value="Genomic_DNA"/>
</dbReference>
<protein>
    <submittedName>
        <fullName evidence="1">Uncharacterized protein</fullName>
    </submittedName>
</protein>
<gene>
    <name evidence="1" type="ORF">I4F81_003176</name>
</gene>
<organism evidence="1 2">
    <name type="scientific">Pyropia yezoensis</name>
    <name type="common">Susabi-nori</name>
    <name type="synonym">Porphyra yezoensis</name>
    <dbReference type="NCBI Taxonomy" id="2788"/>
    <lineage>
        <taxon>Eukaryota</taxon>
        <taxon>Rhodophyta</taxon>
        <taxon>Bangiophyceae</taxon>
        <taxon>Bangiales</taxon>
        <taxon>Bangiaceae</taxon>
        <taxon>Pyropia</taxon>
    </lineage>
</organism>